<evidence type="ECO:0000313" key="3">
    <source>
        <dbReference type="EMBL" id="KIE46686.1"/>
    </source>
</evidence>
<gene>
    <name evidence="3" type="ORF">U732_3362</name>
</gene>
<dbReference type="EMBL" id="AYSO01000016">
    <property type="protein sequence ID" value="KIE46686.1"/>
    <property type="molecule type" value="Genomic_DNA"/>
</dbReference>
<dbReference type="GO" id="GO:0046872">
    <property type="term" value="F:metal ion binding"/>
    <property type="evidence" value="ECO:0007669"/>
    <property type="project" value="UniProtKB-KW"/>
</dbReference>
<dbReference type="InterPro" id="IPR006121">
    <property type="entry name" value="HMA_dom"/>
</dbReference>
<feature type="domain" description="HMA" evidence="2">
    <location>
        <begin position="1"/>
        <end position="69"/>
    </location>
</feature>
<reference evidence="3 4" key="1">
    <citation type="journal article" date="2015" name="Infect. Genet. Evol.">
        <title>Genomic sequences of six botulinum neurotoxin-producing strains representing three clostridial species illustrate the mobility and diversity of botulinum neurotoxin genes.</title>
        <authorList>
            <person name="Smith T.J."/>
            <person name="Hill K.K."/>
            <person name="Xie G."/>
            <person name="Foley B.T."/>
            <person name="Williamson C.H."/>
            <person name="Foster J.T."/>
            <person name="Johnson S.L."/>
            <person name="Chertkov O."/>
            <person name="Teshima H."/>
            <person name="Gibbons H.S."/>
            <person name="Johnsky L.A."/>
            <person name="Karavis M.A."/>
            <person name="Smith L.A."/>
        </authorList>
    </citation>
    <scope>NUCLEOTIDE SEQUENCE [LARGE SCALE GENOMIC DNA]</scope>
    <source>
        <strain evidence="3 4">CDC 2741</strain>
    </source>
</reference>
<dbReference type="PROSITE" id="PS50846">
    <property type="entry name" value="HMA_2"/>
    <property type="match status" value="1"/>
</dbReference>
<dbReference type="CDD" id="cd00371">
    <property type="entry name" value="HMA"/>
    <property type="match status" value="1"/>
</dbReference>
<dbReference type="STRING" id="29341.RSJ17_19120"/>
<dbReference type="SUPFAM" id="SSF55008">
    <property type="entry name" value="HMA, heavy metal-associated domain"/>
    <property type="match status" value="1"/>
</dbReference>
<dbReference type="InterPro" id="IPR017969">
    <property type="entry name" value="Heavy-metal-associated_CS"/>
</dbReference>
<dbReference type="AlphaFoldDB" id="A0A0C1R813"/>
<dbReference type="InterPro" id="IPR036163">
    <property type="entry name" value="HMA_dom_sf"/>
</dbReference>
<dbReference type="Proteomes" id="UP000031366">
    <property type="component" value="Unassembled WGS sequence"/>
</dbReference>
<sequence>MKKKFRLQGLDCANCGAKIENAIKKLSVVNDATVDFMTTKLILEADDDKMEEAINVSKEVIKKMEPDIIVKKI</sequence>
<accession>A0A0C1R813</accession>
<name>A0A0C1R813_9CLOT</name>
<evidence type="ECO:0000256" key="1">
    <source>
        <dbReference type="ARBA" id="ARBA00022723"/>
    </source>
</evidence>
<evidence type="ECO:0000259" key="2">
    <source>
        <dbReference type="PROSITE" id="PS50846"/>
    </source>
</evidence>
<dbReference type="PROSITE" id="PS01047">
    <property type="entry name" value="HMA_1"/>
    <property type="match status" value="1"/>
</dbReference>
<organism evidence="3 4">
    <name type="scientific">Clostridium argentinense CDC 2741</name>
    <dbReference type="NCBI Taxonomy" id="1418104"/>
    <lineage>
        <taxon>Bacteria</taxon>
        <taxon>Bacillati</taxon>
        <taxon>Bacillota</taxon>
        <taxon>Clostridia</taxon>
        <taxon>Eubacteriales</taxon>
        <taxon>Clostridiaceae</taxon>
        <taxon>Clostridium</taxon>
    </lineage>
</organism>
<comment type="caution">
    <text evidence="3">The sequence shown here is derived from an EMBL/GenBank/DDBJ whole genome shotgun (WGS) entry which is preliminary data.</text>
</comment>
<keyword evidence="1" id="KW-0479">Metal-binding</keyword>
<dbReference type="RefSeq" id="WP_039633076.1">
    <property type="nucleotide sequence ID" value="NZ_AYSO01000016.1"/>
</dbReference>
<evidence type="ECO:0000313" key="4">
    <source>
        <dbReference type="Proteomes" id="UP000031366"/>
    </source>
</evidence>
<dbReference type="OrthoDB" id="7068874at2"/>
<protein>
    <submittedName>
        <fullName evidence="3">Heavy-metal-associated domain protein</fullName>
    </submittedName>
</protein>
<dbReference type="Pfam" id="PF00403">
    <property type="entry name" value="HMA"/>
    <property type="match status" value="1"/>
</dbReference>
<proteinExistence type="predicted"/>
<keyword evidence="4" id="KW-1185">Reference proteome</keyword>
<dbReference type="Gene3D" id="3.30.70.100">
    <property type="match status" value="1"/>
</dbReference>